<gene>
    <name evidence="10" type="ORF">QOZ95_002546</name>
</gene>
<feature type="transmembrane region" description="Helical" evidence="7">
    <location>
        <begin position="122"/>
        <end position="146"/>
    </location>
</feature>
<dbReference type="Proteomes" id="UP001242811">
    <property type="component" value="Unassembled WGS sequence"/>
</dbReference>
<keyword evidence="5 7" id="KW-1133">Transmembrane helix</keyword>
<organism evidence="10 11">
    <name type="scientific">Paenibacillus brasilensis</name>
    <dbReference type="NCBI Taxonomy" id="128574"/>
    <lineage>
        <taxon>Bacteria</taxon>
        <taxon>Bacillati</taxon>
        <taxon>Bacillota</taxon>
        <taxon>Bacilli</taxon>
        <taxon>Bacillales</taxon>
        <taxon>Paenibacillaceae</taxon>
        <taxon>Paenibacillus</taxon>
    </lineage>
</organism>
<proteinExistence type="predicted"/>
<dbReference type="InterPro" id="IPR039421">
    <property type="entry name" value="Type_1_exporter"/>
</dbReference>
<keyword evidence="6 7" id="KW-0472">Membrane</keyword>
<evidence type="ECO:0000256" key="6">
    <source>
        <dbReference type="ARBA" id="ARBA00023136"/>
    </source>
</evidence>
<dbReference type="SUPFAM" id="SSF52540">
    <property type="entry name" value="P-loop containing nucleoside triphosphate hydrolases"/>
    <property type="match status" value="1"/>
</dbReference>
<dbReference type="Pfam" id="PF00005">
    <property type="entry name" value="ABC_tran"/>
    <property type="match status" value="1"/>
</dbReference>
<evidence type="ECO:0000259" key="9">
    <source>
        <dbReference type="PROSITE" id="PS50929"/>
    </source>
</evidence>
<evidence type="ECO:0000313" key="10">
    <source>
        <dbReference type="EMBL" id="MDQ0494383.1"/>
    </source>
</evidence>
<dbReference type="CDD" id="cd07346">
    <property type="entry name" value="ABC_6TM_exporters"/>
    <property type="match status" value="1"/>
</dbReference>
<dbReference type="Gene3D" id="3.40.50.300">
    <property type="entry name" value="P-loop containing nucleotide triphosphate hydrolases"/>
    <property type="match status" value="1"/>
</dbReference>
<dbReference type="PROSITE" id="PS00211">
    <property type="entry name" value="ABC_TRANSPORTER_1"/>
    <property type="match status" value="1"/>
</dbReference>
<feature type="transmembrane region" description="Helical" evidence="7">
    <location>
        <begin position="12"/>
        <end position="34"/>
    </location>
</feature>
<dbReference type="Gene3D" id="1.20.1560.10">
    <property type="entry name" value="ABC transporter type 1, transmembrane domain"/>
    <property type="match status" value="1"/>
</dbReference>
<keyword evidence="2 7" id="KW-0812">Transmembrane</keyword>
<evidence type="ECO:0000256" key="7">
    <source>
        <dbReference type="SAM" id="Phobius"/>
    </source>
</evidence>
<dbReference type="SUPFAM" id="SSF90123">
    <property type="entry name" value="ABC transporter transmembrane region"/>
    <property type="match status" value="1"/>
</dbReference>
<dbReference type="InterPro" id="IPR027417">
    <property type="entry name" value="P-loop_NTPase"/>
</dbReference>
<dbReference type="RefSeq" id="WP_152381071.1">
    <property type="nucleotide sequence ID" value="NZ_JAUSWA010000013.1"/>
</dbReference>
<comment type="subcellular location">
    <subcellularLocation>
        <location evidence="1">Cell membrane</location>
        <topology evidence="1">Multi-pass membrane protein</topology>
    </subcellularLocation>
</comment>
<feature type="domain" description="ABC transmembrane type-1" evidence="9">
    <location>
        <begin position="1"/>
        <end position="183"/>
    </location>
</feature>
<keyword evidence="4 10" id="KW-0067">ATP-binding</keyword>
<evidence type="ECO:0000259" key="8">
    <source>
        <dbReference type="PROSITE" id="PS50893"/>
    </source>
</evidence>
<reference evidence="10 11" key="1">
    <citation type="submission" date="2023-07" db="EMBL/GenBank/DDBJ databases">
        <title>Genomic Encyclopedia of Type Strains, Phase IV (KMG-IV): sequencing the most valuable type-strain genomes for metagenomic binning, comparative biology and taxonomic classification.</title>
        <authorList>
            <person name="Goeker M."/>
        </authorList>
    </citation>
    <scope>NUCLEOTIDE SEQUENCE [LARGE SCALE GENOMIC DNA]</scope>
    <source>
        <strain evidence="10 11">DSM 14914</strain>
    </source>
</reference>
<dbReference type="InterPro" id="IPR036640">
    <property type="entry name" value="ABC1_TM_sf"/>
</dbReference>
<keyword evidence="3" id="KW-0547">Nucleotide-binding</keyword>
<name>A0ABU0KY73_9BACL</name>
<dbReference type="SMART" id="SM00382">
    <property type="entry name" value="AAA"/>
    <property type="match status" value="1"/>
</dbReference>
<dbReference type="InterPro" id="IPR003593">
    <property type="entry name" value="AAA+_ATPase"/>
</dbReference>
<dbReference type="EMBL" id="JAUSWA010000013">
    <property type="protein sequence ID" value="MDQ0494383.1"/>
    <property type="molecule type" value="Genomic_DNA"/>
</dbReference>
<dbReference type="PANTHER" id="PTHR24221">
    <property type="entry name" value="ATP-BINDING CASSETTE SUB-FAMILY B"/>
    <property type="match status" value="1"/>
</dbReference>
<dbReference type="InterPro" id="IPR011527">
    <property type="entry name" value="ABC1_TM_dom"/>
</dbReference>
<dbReference type="PROSITE" id="PS50929">
    <property type="entry name" value="ABC_TM1F"/>
    <property type="match status" value="1"/>
</dbReference>
<evidence type="ECO:0000256" key="2">
    <source>
        <dbReference type="ARBA" id="ARBA00022692"/>
    </source>
</evidence>
<evidence type="ECO:0000256" key="3">
    <source>
        <dbReference type="ARBA" id="ARBA00022741"/>
    </source>
</evidence>
<evidence type="ECO:0000313" key="11">
    <source>
        <dbReference type="Proteomes" id="UP001242811"/>
    </source>
</evidence>
<sequence length="462" mass="52103">MSNDIKMIEDDFLKNLFSLINTAVSFLAALFAMFVLSPSIVVMLLVMTLISIFIPRMFEKRIRSDKKNIANALEKFTIKMNDIFSGFAVIKSYGVEHHLEQQFQQSNKAVEDNKYLFFKLNAFVSSLSDVFGGIMFISVFLIGSFLSIRGAITLGTMIACVQLTNKIVNPVYMSIQYITQIRSLRDISTKVLEMMDVEHASIEYINKTSIDHSVCLTDVSFGYAENHLNLCNINMKLNKGEKYALVGPSGSGKSTLIKLLMKQYHNYEGIINVDDLNLKFISAEDWCRLESVVHQDVFLFDSSIRENITMYQSFPDEVLSNVIRASGLDELIDKLPYGLDTQVGEKGGMLSGGEKQRISIARTLIRQTPLLLLDEATSSLDSETANAIEEAILSLEATTCLIVTHRLSRATLQHYDKIFVMADGKVVEKGSFNHLIENEGYFYYLYKIVNDTSTNQAHLIYT</sequence>
<evidence type="ECO:0000256" key="5">
    <source>
        <dbReference type="ARBA" id="ARBA00022989"/>
    </source>
</evidence>
<evidence type="ECO:0000256" key="1">
    <source>
        <dbReference type="ARBA" id="ARBA00004651"/>
    </source>
</evidence>
<feature type="transmembrane region" description="Helical" evidence="7">
    <location>
        <begin position="40"/>
        <end position="58"/>
    </location>
</feature>
<keyword evidence="11" id="KW-1185">Reference proteome</keyword>
<protein>
    <submittedName>
        <fullName evidence="10">ATP-binding cassette subfamily C protein</fullName>
    </submittedName>
</protein>
<evidence type="ECO:0000256" key="4">
    <source>
        <dbReference type="ARBA" id="ARBA00022840"/>
    </source>
</evidence>
<dbReference type="InterPro" id="IPR017871">
    <property type="entry name" value="ABC_transporter-like_CS"/>
</dbReference>
<dbReference type="GO" id="GO:0005524">
    <property type="term" value="F:ATP binding"/>
    <property type="evidence" value="ECO:0007669"/>
    <property type="project" value="UniProtKB-KW"/>
</dbReference>
<dbReference type="Pfam" id="PF00664">
    <property type="entry name" value="ABC_membrane"/>
    <property type="match status" value="1"/>
</dbReference>
<dbReference type="PANTHER" id="PTHR24221:SF654">
    <property type="entry name" value="ATP-BINDING CASSETTE SUB-FAMILY B MEMBER 6"/>
    <property type="match status" value="1"/>
</dbReference>
<accession>A0ABU0KY73</accession>
<feature type="domain" description="ABC transporter" evidence="8">
    <location>
        <begin position="214"/>
        <end position="448"/>
    </location>
</feature>
<comment type="caution">
    <text evidence="10">The sequence shown here is derived from an EMBL/GenBank/DDBJ whole genome shotgun (WGS) entry which is preliminary data.</text>
</comment>
<dbReference type="PROSITE" id="PS50893">
    <property type="entry name" value="ABC_TRANSPORTER_2"/>
    <property type="match status" value="1"/>
</dbReference>
<dbReference type="InterPro" id="IPR003439">
    <property type="entry name" value="ABC_transporter-like_ATP-bd"/>
</dbReference>